<comment type="caution">
    <text evidence="1">The sequence shown here is derived from an EMBL/GenBank/DDBJ whole genome shotgun (WGS) entry which is preliminary data.</text>
</comment>
<feature type="non-terminal residue" evidence="1">
    <location>
        <position position="130"/>
    </location>
</feature>
<evidence type="ECO:0000313" key="1">
    <source>
        <dbReference type="EMBL" id="EQD34826.1"/>
    </source>
</evidence>
<sequence length="130" mass="14696">MRAAGHPWRPYVLRAYFDTQLLLAESKGKVAHDYRVFMMGHRGSMEARYTTDKQRLPGDLVDDMREAYGRCEPFLGTAPTPEGEAGGERVLKLWLQAGGMTEAEISKMDLAEIPDEDLLKLLRERLKGKA</sequence>
<name>T0YH97_9ZZZZ</name>
<reference evidence="1" key="1">
    <citation type="submission" date="2013-08" db="EMBL/GenBank/DDBJ databases">
        <authorList>
            <person name="Mendez C."/>
            <person name="Richter M."/>
            <person name="Ferrer M."/>
            <person name="Sanchez J."/>
        </authorList>
    </citation>
    <scope>NUCLEOTIDE SEQUENCE</scope>
</reference>
<organism evidence="1">
    <name type="scientific">mine drainage metagenome</name>
    <dbReference type="NCBI Taxonomy" id="410659"/>
    <lineage>
        <taxon>unclassified sequences</taxon>
        <taxon>metagenomes</taxon>
        <taxon>ecological metagenomes</taxon>
    </lineage>
</organism>
<proteinExistence type="predicted"/>
<dbReference type="EMBL" id="AUZY01011383">
    <property type="protein sequence ID" value="EQD34826.1"/>
    <property type="molecule type" value="Genomic_DNA"/>
</dbReference>
<accession>T0YH97</accession>
<gene>
    <name evidence="1" type="ORF">B1B_17050</name>
</gene>
<protein>
    <submittedName>
        <fullName evidence="1">Integrase/recombinase</fullName>
    </submittedName>
</protein>
<dbReference type="AlphaFoldDB" id="T0YH97"/>
<reference evidence="1" key="2">
    <citation type="journal article" date="2014" name="ISME J.">
        <title>Microbial stratification in low pH oxic and suboxic macroscopic growths along an acid mine drainage.</title>
        <authorList>
            <person name="Mendez-Garcia C."/>
            <person name="Mesa V."/>
            <person name="Sprenger R.R."/>
            <person name="Richter M."/>
            <person name="Diez M.S."/>
            <person name="Solano J."/>
            <person name="Bargiela R."/>
            <person name="Golyshina O.V."/>
            <person name="Manteca A."/>
            <person name="Ramos J.L."/>
            <person name="Gallego J.R."/>
            <person name="Llorente I."/>
            <person name="Martins Dos Santos V.A."/>
            <person name="Jensen O.N."/>
            <person name="Pelaez A.I."/>
            <person name="Sanchez J."/>
            <person name="Ferrer M."/>
        </authorList>
    </citation>
    <scope>NUCLEOTIDE SEQUENCE</scope>
</reference>